<protein>
    <submittedName>
        <fullName evidence="1">Uncharacterized protein</fullName>
    </submittedName>
</protein>
<reference evidence="1" key="2">
    <citation type="submission" date="2025-08" db="UniProtKB">
        <authorList>
            <consortium name="Ensembl"/>
        </authorList>
    </citation>
    <scope>IDENTIFICATION</scope>
</reference>
<accession>A0A8D2E1C4</accession>
<reference evidence="1" key="3">
    <citation type="submission" date="2025-09" db="UniProtKB">
        <authorList>
            <consortium name="Ensembl"/>
        </authorList>
    </citation>
    <scope>IDENTIFICATION</scope>
</reference>
<proteinExistence type="predicted"/>
<sequence>MWKDSRKTLLSEAPHCMESQGWKTSFKWVVKLNLLLRGKMIICRNKFIVFPQERLI</sequence>
<dbReference type="Proteomes" id="UP000694411">
    <property type="component" value="Chromosome 3"/>
</dbReference>
<evidence type="ECO:0000313" key="1">
    <source>
        <dbReference type="Ensembl" id="ENSTGEP00000000135.1"/>
    </source>
</evidence>
<name>A0A8D2E1C4_THEGE</name>
<reference evidence="1" key="1">
    <citation type="submission" date="2018-05" db="EMBL/GenBank/DDBJ databases">
        <title>Whole genome of Theropithecus gelada.</title>
        <authorList>
            <person name="Chiou K.L."/>
            <person name="Snyder-Mackler N."/>
        </authorList>
    </citation>
    <scope>NUCLEOTIDE SEQUENCE [LARGE SCALE GENOMIC DNA]</scope>
</reference>
<evidence type="ECO:0000313" key="2">
    <source>
        <dbReference type="Proteomes" id="UP000694411"/>
    </source>
</evidence>
<organism evidence="1 2">
    <name type="scientific">Theropithecus gelada</name>
    <name type="common">Gelada baboon</name>
    <dbReference type="NCBI Taxonomy" id="9565"/>
    <lineage>
        <taxon>Eukaryota</taxon>
        <taxon>Metazoa</taxon>
        <taxon>Chordata</taxon>
        <taxon>Craniata</taxon>
        <taxon>Vertebrata</taxon>
        <taxon>Euteleostomi</taxon>
        <taxon>Mammalia</taxon>
        <taxon>Eutheria</taxon>
        <taxon>Euarchontoglires</taxon>
        <taxon>Primates</taxon>
        <taxon>Haplorrhini</taxon>
        <taxon>Catarrhini</taxon>
        <taxon>Cercopithecidae</taxon>
        <taxon>Cercopithecinae</taxon>
        <taxon>Theropithecus</taxon>
    </lineage>
</organism>
<dbReference type="Ensembl" id="ENSTGET00000000200.1">
    <property type="protein sequence ID" value="ENSTGEP00000000135.1"/>
    <property type="gene ID" value="ENSTGEG00000000164.1"/>
</dbReference>
<keyword evidence="2" id="KW-1185">Reference proteome</keyword>
<dbReference type="AlphaFoldDB" id="A0A8D2E1C4"/>